<organism evidence="8 9">
    <name type="scientific">Cervus elaphus hippelaphus</name>
    <name type="common">European red deer</name>
    <dbReference type="NCBI Taxonomy" id="46360"/>
    <lineage>
        <taxon>Eukaryota</taxon>
        <taxon>Metazoa</taxon>
        <taxon>Chordata</taxon>
        <taxon>Craniata</taxon>
        <taxon>Vertebrata</taxon>
        <taxon>Euteleostomi</taxon>
        <taxon>Mammalia</taxon>
        <taxon>Eutheria</taxon>
        <taxon>Laurasiatheria</taxon>
        <taxon>Artiodactyla</taxon>
        <taxon>Ruminantia</taxon>
        <taxon>Pecora</taxon>
        <taxon>Cervidae</taxon>
        <taxon>Cervinae</taxon>
        <taxon>Cervus</taxon>
    </lineage>
</organism>
<proteinExistence type="inferred from homology"/>
<dbReference type="AlphaFoldDB" id="A0A212CHB9"/>
<comment type="similarity">
    <text evidence="2">Belongs to the cytochrome P450 family.</text>
</comment>
<keyword evidence="5" id="KW-0503">Monooxygenase</keyword>
<dbReference type="InterPro" id="IPR001128">
    <property type="entry name" value="Cyt_P450"/>
</dbReference>
<evidence type="ECO:0000256" key="7">
    <source>
        <dbReference type="SAM" id="Phobius"/>
    </source>
</evidence>
<dbReference type="InterPro" id="IPR050196">
    <property type="entry name" value="Cytochrome_P450_Monoox"/>
</dbReference>
<evidence type="ECO:0000256" key="3">
    <source>
        <dbReference type="ARBA" id="ARBA00022824"/>
    </source>
</evidence>
<dbReference type="EMBL" id="MKHE01000020">
    <property type="protein sequence ID" value="OWK05272.1"/>
    <property type="molecule type" value="Genomic_DNA"/>
</dbReference>
<evidence type="ECO:0000256" key="4">
    <source>
        <dbReference type="ARBA" id="ARBA00023002"/>
    </source>
</evidence>
<evidence type="ECO:0000256" key="2">
    <source>
        <dbReference type="ARBA" id="ARBA00010617"/>
    </source>
</evidence>
<evidence type="ECO:0000256" key="1">
    <source>
        <dbReference type="ARBA" id="ARBA00004586"/>
    </source>
</evidence>
<keyword evidence="3" id="KW-0256">Endoplasmic reticulum</keyword>
<dbReference type="GO" id="GO:0016712">
    <property type="term" value="F:oxidoreductase activity, acting on paired donors, with incorporation or reduction of molecular oxygen, reduced flavin or flavoprotein as one donor, and incorporation of one atom of oxygen"/>
    <property type="evidence" value="ECO:0007669"/>
    <property type="project" value="UniProtKB-ARBA"/>
</dbReference>
<keyword evidence="7" id="KW-0812">Transmembrane</keyword>
<name>A0A212CHB9_CEREH</name>
<sequence>MSVSALSPSRALGGVSGLLQVVSLLGLVLLLLKVAQLYLRRQWLLKALHHFPSPPSHWFYGHKRERNTQGPVFTGCGAQEPLYCSTTLDYMKMVRGEQAHIAYRYLKPWIGTGLLLLEGQTWFQHWRMLTPAFHYDTLKPFVGLMADSDKWEKLVSQDSHLEIFGHVSLMTLGTIMKCAFSHEGSIRTDRSMIALPESSALTGNHCSGTDAVIKERKIHLQKEGELEKVRSRRHLDFLDILLFARVSVGRRGLSLWAEAHRKGRPCTLALPPQMENGSSLSDKDLHVEVDTFMFKGHDTTASGIS</sequence>
<keyword evidence="7" id="KW-1133">Transmembrane helix</keyword>
<dbReference type="GO" id="GO:0006629">
    <property type="term" value="P:lipid metabolic process"/>
    <property type="evidence" value="ECO:0007669"/>
    <property type="project" value="UniProtKB-ARBA"/>
</dbReference>
<evidence type="ECO:0000256" key="5">
    <source>
        <dbReference type="ARBA" id="ARBA00023033"/>
    </source>
</evidence>
<evidence type="ECO:0000313" key="9">
    <source>
        <dbReference type="Proteomes" id="UP000242450"/>
    </source>
</evidence>
<dbReference type="Gene3D" id="1.10.630.10">
    <property type="entry name" value="Cytochrome P450"/>
    <property type="match status" value="1"/>
</dbReference>
<dbReference type="OrthoDB" id="1470350at2759"/>
<keyword evidence="4" id="KW-0560">Oxidoreductase</keyword>
<reference evidence="8 9" key="1">
    <citation type="journal article" date="2018" name="Mol. Genet. Genomics">
        <title>The red deer Cervus elaphus genome CerEla1.0: sequencing, annotating, genes, and chromosomes.</title>
        <authorList>
            <person name="Bana N.A."/>
            <person name="Nyiri A."/>
            <person name="Nagy J."/>
            <person name="Frank K."/>
            <person name="Nagy T."/>
            <person name="Steger V."/>
            <person name="Schiller M."/>
            <person name="Lakatos P."/>
            <person name="Sugar L."/>
            <person name="Horn P."/>
            <person name="Barta E."/>
            <person name="Orosz L."/>
        </authorList>
    </citation>
    <scope>NUCLEOTIDE SEQUENCE [LARGE SCALE GENOMIC DNA]</scope>
    <source>
        <strain evidence="8">Hungarian</strain>
    </source>
</reference>
<dbReference type="GO" id="GO:0005789">
    <property type="term" value="C:endoplasmic reticulum membrane"/>
    <property type="evidence" value="ECO:0007669"/>
    <property type="project" value="UniProtKB-SubCell"/>
</dbReference>
<dbReference type="PANTHER" id="PTHR24291:SF39">
    <property type="entry name" value="CYTOCHROME P450 4A11-RELATED"/>
    <property type="match status" value="1"/>
</dbReference>
<dbReference type="Proteomes" id="UP000242450">
    <property type="component" value="Chromosome 20"/>
</dbReference>
<dbReference type="GO" id="GO:0020037">
    <property type="term" value="F:heme binding"/>
    <property type="evidence" value="ECO:0007669"/>
    <property type="project" value="InterPro"/>
</dbReference>
<dbReference type="GO" id="GO:0005506">
    <property type="term" value="F:iron ion binding"/>
    <property type="evidence" value="ECO:0007669"/>
    <property type="project" value="InterPro"/>
</dbReference>
<accession>A0A212CHB9</accession>
<keyword evidence="9" id="KW-1185">Reference proteome</keyword>
<dbReference type="Pfam" id="PF00067">
    <property type="entry name" value="p450"/>
    <property type="match status" value="1"/>
</dbReference>
<comment type="subcellular location">
    <subcellularLocation>
        <location evidence="1">Endoplasmic reticulum membrane</location>
    </subcellularLocation>
</comment>
<feature type="transmembrane region" description="Helical" evidence="7">
    <location>
        <begin position="12"/>
        <end position="32"/>
    </location>
</feature>
<dbReference type="SUPFAM" id="SSF48264">
    <property type="entry name" value="Cytochrome P450"/>
    <property type="match status" value="1"/>
</dbReference>
<evidence type="ECO:0000256" key="6">
    <source>
        <dbReference type="ARBA" id="ARBA00023136"/>
    </source>
</evidence>
<evidence type="ECO:0000313" key="8">
    <source>
        <dbReference type="EMBL" id="OWK05272.1"/>
    </source>
</evidence>
<dbReference type="InterPro" id="IPR036396">
    <property type="entry name" value="Cyt_P450_sf"/>
</dbReference>
<keyword evidence="6 7" id="KW-0472">Membrane</keyword>
<dbReference type="PANTHER" id="PTHR24291">
    <property type="entry name" value="CYTOCHROME P450 FAMILY 4"/>
    <property type="match status" value="1"/>
</dbReference>
<protein>
    <submittedName>
        <fullName evidence="8">CYP4A11</fullName>
    </submittedName>
</protein>
<gene>
    <name evidence="8" type="ORF">Celaphus_00002569</name>
</gene>
<comment type="caution">
    <text evidence="8">The sequence shown here is derived from an EMBL/GenBank/DDBJ whole genome shotgun (WGS) entry which is preliminary data.</text>
</comment>